<reference evidence="2 3" key="1">
    <citation type="submission" date="2020-04" db="EMBL/GenBank/DDBJ databases">
        <authorList>
            <person name="Klaysubun C."/>
            <person name="Duangmal K."/>
            <person name="Lipun K."/>
        </authorList>
    </citation>
    <scope>NUCLEOTIDE SEQUENCE [LARGE SCALE GENOMIC DNA]</scope>
    <source>
        <strain evidence="2 3">K10HN5</strain>
    </source>
</reference>
<name>A0ABX1S5J4_9PSEU</name>
<gene>
    <name evidence="2" type="ORF">HF526_01730</name>
</gene>
<proteinExistence type="predicted"/>
<sequence>MGTDRPAAQIAVNRERQRTLYGAPLGDRVHRLIGILGITQARLAGALGLSPAMLSQLVSGRRIKIGDPAVLARLMLLDERCPPAGGPPAPAAVTALLDEVRTAQLQWSVPPPRSGRRVPGPHRGGPDGAAAVRSGGAAAAHGPGGGGQLPRRGHRTAAVAPRTAADALRAVAGPAQLVAAAAALDRGFPELAEVLRQAAGRPVPR</sequence>
<dbReference type="Proteomes" id="UP000820669">
    <property type="component" value="Unassembled WGS sequence"/>
</dbReference>
<dbReference type="CDD" id="cd00093">
    <property type="entry name" value="HTH_XRE"/>
    <property type="match status" value="1"/>
</dbReference>
<dbReference type="EMBL" id="JAAXLA010000002">
    <property type="protein sequence ID" value="NMH96052.1"/>
    <property type="molecule type" value="Genomic_DNA"/>
</dbReference>
<evidence type="ECO:0000256" key="1">
    <source>
        <dbReference type="SAM" id="MobiDB-lite"/>
    </source>
</evidence>
<dbReference type="InterPro" id="IPR001387">
    <property type="entry name" value="Cro/C1-type_HTH"/>
</dbReference>
<comment type="caution">
    <text evidence="2">The sequence shown here is derived from an EMBL/GenBank/DDBJ whole genome shotgun (WGS) entry which is preliminary data.</text>
</comment>
<keyword evidence="3" id="KW-1185">Reference proteome</keyword>
<feature type="region of interest" description="Disordered" evidence="1">
    <location>
        <begin position="107"/>
        <end position="162"/>
    </location>
</feature>
<feature type="compositionally biased region" description="Low complexity" evidence="1">
    <location>
        <begin position="128"/>
        <end position="141"/>
    </location>
</feature>
<dbReference type="RefSeq" id="WP_169379416.1">
    <property type="nucleotide sequence ID" value="NZ_JAAXLA010000002.1"/>
</dbReference>
<evidence type="ECO:0000313" key="3">
    <source>
        <dbReference type="Proteomes" id="UP000820669"/>
    </source>
</evidence>
<evidence type="ECO:0000313" key="2">
    <source>
        <dbReference type="EMBL" id="NMH96052.1"/>
    </source>
</evidence>
<dbReference type="SUPFAM" id="SSF47413">
    <property type="entry name" value="lambda repressor-like DNA-binding domains"/>
    <property type="match status" value="1"/>
</dbReference>
<protein>
    <submittedName>
        <fullName evidence="2">Helix-turn-helix transcriptional regulator</fullName>
    </submittedName>
</protein>
<accession>A0ABX1S5J4</accession>
<organism evidence="2 3">
    <name type="scientific">Pseudonocardia acidicola</name>
    <dbReference type="NCBI Taxonomy" id="2724939"/>
    <lineage>
        <taxon>Bacteria</taxon>
        <taxon>Bacillati</taxon>
        <taxon>Actinomycetota</taxon>
        <taxon>Actinomycetes</taxon>
        <taxon>Pseudonocardiales</taxon>
        <taxon>Pseudonocardiaceae</taxon>
        <taxon>Pseudonocardia</taxon>
    </lineage>
</organism>
<dbReference type="InterPro" id="IPR010982">
    <property type="entry name" value="Lambda_DNA-bd_dom_sf"/>
</dbReference>